<dbReference type="Proteomes" id="UP000287394">
    <property type="component" value="Chromosome"/>
</dbReference>
<feature type="domain" description="DUF6754" evidence="1">
    <location>
        <begin position="7"/>
        <end position="245"/>
    </location>
</feature>
<gene>
    <name evidence="2" type="ORF">CCAX7_44490</name>
</gene>
<dbReference type="Pfam" id="PF20539">
    <property type="entry name" value="DUF6754"/>
    <property type="match status" value="1"/>
</dbReference>
<reference evidence="2 3" key="1">
    <citation type="journal article" date="2019" name="Int. J. Syst. Evol. Microbiol.">
        <title>Capsulimonas corticalis gen. nov., sp. nov., an aerobic capsulated bacterium, of a novel bacterial order, Capsulimonadales ord. nov., of the class Armatimonadia of the phylum Armatimonadetes.</title>
        <authorList>
            <person name="Li J."/>
            <person name="Kudo C."/>
            <person name="Tonouchi A."/>
        </authorList>
    </citation>
    <scope>NUCLEOTIDE SEQUENCE [LARGE SCALE GENOMIC DNA]</scope>
    <source>
        <strain evidence="2 3">AX-7</strain>
    </source>
</reference>
<proteinExistence type="predicted"/>
<dbReference type="InterPro" id="IPR046642">
    <property type="entry name" value="DUF6754"/>
</dbReference>
<evidence type="ECO:0000259" key="1">
    <source>
        <dbReference type="Pfam" id="PF20539"/>
    </source>
</evidence>
<name>A0A402CX65_9BACT</name>
<sequence length="263" mass="28129">MQHASDNWHTGILTIVLSLIIIVRIMMAQRGMVPTIRRIAGLNAIDEAVGRATEMGRPVVMIPGVAPLGVETLQALSIFGYIARSVAKFGNRTIYPTADPMLTGIADETIRDAYAEMGRPELVEPDDIHYLTSSQFAYASGVAGILTRERAAAAFLFGLFYAESLIFAEVGQQVGAVQVAGTPSTTQIPFFIAACDYVIIGDEFYAASAYLSRNATLLGSIAGQDYGKLILLIIVFIGIICASLTAGLGAHAPVFAAKFLKFF</sequence>
<evidence type="ECO:0000313" key="3">
    <source>
        <dbReference type="Proteomes" id="UP000287394"/>
    </source>
</evidence>
<accession>A0A402CX65</accession>
<organism evidence="2 3">
    <name type="scientific">Capsulimonas corticalis</name>
    <dbReference type="NCBI Taxonomy" id="2219043"/>
    <lineage>
        <taxon>Bacteria</taxon>
        <taxon>Bacillati</taxon>
        <taxon>Armatimonadota</taxon>
        <taxon>Armatimonadia</taxon>
        <taxon>Capsulimonadales</taxon>
        <taxon>Capsulimonadaceae</taxon>
        <taxon>Capsulimonas</taxon>
    </lineage>
</organism>
<protein>
    <recommendedName>
        <fullName evidence="1">DUF6754 domain-containing protein</fullName>
    </recommendedName>
</protein>
<dbReference type="KEGG" id="ccot:CCAX7_44490"/>
<keyword evidence="3" id="KW-1185">Reference proteome</keyword>
<dbReference type="RefSeq" id="WP_174721481.1">
    <property type="nucleotide sequence ID" value="NZ_AP025739.1"/>
</dbReference>
<evidence type="ECO:0000313" key="2">
    <source>
        <dbReference type="EMBL" id="BDI32398.1"/>
    </source>
</evidence>
<dbReference type="EMBL" id="AP025739">
    <property type="protein sequence ID" value="BDI32398.1"/>
    <property type="molecule type" value="Genomic_DNA"/>
</dbReference>
<dbReference type="AlphaFoldDB" id="A0A402CX65"/>